<feature type="transmembrane region" description="Helical" evidence="1">
    <location>
        <begin position="56"/>
        <end position="73"/>
    </location>
</feature>
<evidence type="ECO:0000313" key="3">
    <source>
        <dbReference type="Proteomes" id="UP000219327"/>
    </source>
</evidence>
<sequence length="112" mass="12170">MELTNLIRSGMVFLIIAATMSVNSDDNLLARVGFSGHATALLTACVCTFIVFSRNVYYITIAVILSLVTNMPGDFGLNFGFDRDLYAGVLLAMLLQPFPHRALDALTSHKNG</sequence>
<evidence type="ECO:0000256" key="1">
    <source>
        <dbReference type="SAM" id="Phobius"/>
    </source>
</evidence>
<keyword evidence="1" id="KW-0812">Transmembrane</keyword>
<keyword evidence="1" id="KW-0472">Membrane</keyword>
<keyword evidence="1" id="KW-1133">Transmembrane helix</keyword>
<name>A0A2A5WR18_9GAMM</name>
<accession>A0A2A5WR18</accession>
<dbReference type="AlphaFoldDB" id="A0A2A5WR18"/>
<protein>
    <submittedName>
        <fullName evidence="2">Uncharacterized protein</fullName>
    </submittedName>
</protein>
<dbReference type="Proteomes" id="UP000219327">
    <property type="component" value="Unassembled WGS sequence"/>
</dbReference>
<evidence type="ECO:0000313" key="2">
    <source>
        <dbReference type="EMBL" id="PDH38990.1"/>
    </source>
</evidence>
<organism evidence="2 3">
    <name type="scientific">OM182 bacterium MED-G24</name>
    <dbReference type="NCBI Taxonomy" id="1986255"/>
    <lineage>
        <taxon>Bacteria</taxon>
        <taxon>Pseudomonadati</taxon>
        <taxon>Pseudomonadota</taxon>
        <taxon>Gammaproteobacteria</taxon>
        <taxon>OMG group</taxon>
        <taxon>OM182 clade</taxon>
    </lineage>
</organism>
<comment type="caution">
    <text evidence="2">The sequence shown here is derived from an EMBL/GenBank/DDBJ whole genome shotgun (WGS) entry which is preliminary data.</text>
</comment>
<proteinExistence type="predicted"/>
<feature type="transmembrane region" description="Helical" evidence="1">
    <location>
        <begin position="34"/>
        <end position="51"/>
    </location>
</feature>
<gene>
    <name evidence="2" type="ORF">CNE99_06430</name>
</gene>
<dbReference type="EMBL" id="NTKD01000031">
    <property type="protein sequence ID" value="PDH38990.1"/>
    <property type="molecule type" value="Genomic_DNA"/>
</dbReference>
<reference evidence="2 3" key="1">
    <citation type="submission" date="2017-08" db="EMBL/GenBank/DDBJ databases">
        <title>Fine stratification of microbial communities through a metagenomic profile of the photic zone.</title>
        <authorList>
            <person name="Haro-Moreno J.M."/>
            <person name="Lopez-Perez M."/>
            <person name="De La Torre J."/>
            <person name="Picazo A."/>
            <person name="Camacho A."/>
            <person name="Rodriguez-Valera F."/>
        </authorList>
    </citation>
    <scope>NUCLEOTIDE SEQUENCE [LARGE SCALE GENOMIC DNA]</scope>
    <source>
        <strain evidence="2">MED-G24</strain>
    </source>
</reference>